<feature type="transmembrane region" description="Helical" evidence="6">
    <location>
        <begin position="439"/>
        <end position="458"/>
    </location>
</feature>
<keyword evidence="3 6" id="KW-0812">Transmembrane</keyword>
<keyword evidence="4 6" id="KW-1133">Transmembrane helix</keyword>
<feature type="transmembrane region" description="Helical" evidence="6">
    <location>
        <begin position="524"/>
        <end position="547"/>
    </location>
</feature>
<dbReference type="RefSeq" id="WP_285416266.1">
    <property type="nucleotide sequence ID" value="NZ_JASORJ010000001.1"/>
</dbReference>
<dbReference type="Pfam" id="PF03772">
    <property type="entry name" value="Competence"/>
    <property type="match status" value="1"/>
</dbReference>
<comment type="subcellular location">
    <subcellularLocation>
        <location evidence="1">Cell membrane</location>
        <topology evidence="1">Multi-pass membrane protein</topology>
    </subcellularLocation>
</comment>
<name>A0AAJ1Q865_9FIRM</name>
<proteinExistence type="predicted"/>
<reference evidence="8" key="1">
    <citation type="submission" date="2023-05" db="EMBL/GenBank/DDBJ databases">
        <title>Cataloging the Phylogenetic Diversity of Human Bladder Bacteria.</title>
        <authorList>
            <person name="Du J."/>
        </authorList>
    </citation>
    <scope>NUCLEOTIDE SEQUENCE</scope>
    <source>
        <strain evidence="8">UMB10101</strain>
    </source>
</reference>
<feature type="transmembrane region" description="Helical" evidence="6">
    <location>
        <begin position="309"/>
        <end position="329"/>
    </location>
</feature>
<evidence type="ECO:0000259" key="7">
    <source>
        <dbReference type="Pfam" id="PF03772"/>
    </source>
</evidence>
<feature type="domain" description="ComEC/Rec2-related protein" evidence="7">
    <location>
        <begin position="292"/>
        <end position="547"/>
    </location>
</feature>
<dbReference type="PANTHER" id="PTHR30619:SF7">
    <property type="entry name" value="BETA-LACTAMASE DOMAIN PROTEIN"/>
    <property type="match status" value="1"/>
</dbReference>
<evidence type="ECO:0000256" key="6">
    <source>
        <dbReference type="SAM" id="Phobius"/>
    </source>
</evidence>
<accession>A0AAJ1Q865</accession>
<evidence type="ECO:0000256" key="1">
    <source>
        <dbReference type="ARBA" id="ARBA00004651"/>
    </source>
</evidence>
<evidence type="ECO:0000256" key="3">
    <source>
        <dbReference type="ARBA" id="ARBA00022692"/>
    </source>
</evidence>
<feature type="transmembrane region" description="Helical" evidence="6">
    <location>
        <begin position="498"/>
        <end position="518"/>
    </location>
</feature>
<feature type="transmembrane region" description="Helical" evidence="6">
    <location>
        <begin position="341"/>
        <end position="364"/>
    </location>
</feature>
<dbReference type="EMBL" id="JASORJ010000001">
    <property type="protein sequence ID" value="MDK7356095.1"/>
    <property type="molecule type" value="Genomic_DNA"/>
</dbReference>
<dbReference type="AlphaFoldDB" id="A0AAJ1Q865"/>
<feature type="transmembrane region" description="Helical" evidence="6">
    <location>
        <begin position="90"/>
        <end position="111"/>
    </location>
</feature>
<organism evidence="8 9">
    <name type="scientific">Veillonella atypica</name>
    <dbReference type="NCBI Taxonomy" id="39777"/>
    <lineage>
        <taxon>Bacteria</taxon>
        <taxon>Bacillati</taxon>
        <taxon>Bacillota</taxon>
        <taxon>Negativicutes</taxon>
        <taxon>Veillonellales</taxon>
        <taxon>Veillonellaceae</taxon>
        <taxon>Veillonella</taxon>
    </lineage>
</organism>
<dbReference type="PANTHER" id="PTHR30619">
    <property type="entry name" value="DNA INTERNALIZATION/COMPETENCE PROTEIN COMEC/REC2"/>
    <property type="match status" value="1"/>
</dbReference>
<feature type="transmembrane region" description="Helical" evidence="6">
    <location>
        <begin position="559"/>
        <end position="580"/>
    </location>
</feature>
<dbReference type="InterPro" id="IPR052159">
    <property type="entry name" value="Competence_DNA_uptake"/>
</dbReference>
<feature type="transmembrane region" description="Helical" evidence="6">
    <location>
        <begin position="21"/>
        <end position="49"/>
    </location>
</feature>
<dbReference type="NCBIfam" id="TIGR00360">
    <property type="entry name" value="ComEC_N-term"/>
    <property type="match status" value="1"/>
</dbReference>
<keyword evidence="5 6" id="KW-0472">Membrane</keyword>
<evidence type="ECO:0000256" key="5">
    <source>
        <dbReference type="ARBA" id="ARBA00023136"/>
    </source>
</evidence>
<dbReference type="InterPro" id="IPR004477">
    <property type="entry name" value="ComEC_N"/>
</dbReference>
<keyword evidence="2" id="KW-1003">Cell membrane</keyword>
<dbReference type="Proteomes" id="UP001236274">
    <property type="component" value="Unassembled WGS sequence"/>
</dbReference>
<dbReference type="GO" id="GO:0005886">
    <property type="term" value="C:plasma membrane"/>
    <property type="evidence" value="ECO:0007669"/>
    <property type="project" value="UniProtKB-SubCell"/>
</dbReference>
<evidence type="ECO:0000313" key="8">
    <source>
        <dbReference type="EMBL" id="MDK7356095.1"/>
    </source>
</evidence>
<comment type="caution">
    <text evidence="8">The sequence shown here is derived from an EMBL/GenBank/DDBJ whole genome shotgun (WGS) entry which is preliminary data.</text>
</comment>
<protein>
    <submittedName>
        <fullName evidence="8">ComEC/Rec2 family competence protein</fullName>
    </submittedName>
</protein>
<evidence type="ECO:0000313" key="9">
    <source>
        <dbReference type="Proteomes" id="UP001236274"/>
    </source>
</evidence>
<gene>
    <name evidence="8" type="ORF">QP520_00410</name>
</gene>
<evidence type="ECO:0000256" key="4">
    <source>
        <dbReference type="ARBA" id="ARBA00022989"/>
    </source>
</evidence>
<feature type="transmembrane region" description="Helical" evidence="6">
    <location>
        <begin position="464"/>
        <end position="486"/>
    </location>
</feature>
<sequence length="736" mass="82974">MSKVSAMDYLRRYAIKLQSNLPIYLTLNMLITYSEIAHYILSGIILGILCAYSSHYVLLDTSWYCMFGAAVYLLYTLIKAVIRYRLQPSLSITYIVVTCIVSCALGGISFLHVNHQINQYVGHTKFFLSQEGEYALLIDSPIDLKVIDGKEYRSFSAILLGLVPHKDTAKGVHIKADGHIRVTIQENSTHLHMGDSIIVYGTPKSLYLTEERGTIDKRNKAIRNEDMGAMFDGTYKVVDLDSLKQYKIDSYIGYYQRCLHIIDSMRSTVEVLMQKYLSDTTKWLGTALVLGGHYGELGQDVLRQFGYTGIIHILSISGSHIALLFSIVYGICRLGRIRKRYAMIGGIIVSIFYCILVGFSAPVVRSTIMGIWLALAYVKGRMYTAKQGLAVTAILFLLYDPLLILDVSFQLSFGATYGLLLFGMPLYRWITVLPPIVKAPLVLCISAQLLLIPFQLYYFHYLSLASLFAAIIITPLLDIAIVMLFGCTILSLLIPIGMVWNVIDWILTICLYVNAHLANSSICLWWIGTISATLGVLYYGCVGLLYINLVSLKLKFRTFTKGIVLMGIGIIAIAYSGILYRNETILHIIPMKQSNAFLIVKPYEKIAMVYIDTPDAIPMKASEIRVRNGLQSFGIPLKNAHVQRFQSTGKNTVLYKNDISSVMVYNRQNGEKKLQLNDMRNTILITSQSYMMNQIVALHLNHPVLVSMPRGAMRDIDPDAEYVHLWGYQYIPDYRL</sequence>
<evidence type="ECO:0000256" key="2">
    <source>
        <dbReference type="ARBA" id="ARBA00022475"/>
    </source>
</evidence>
<feature type="transmembrane region" description="Helical" evidence="6">
    <location>
        <begin position="61"/>
        <end position="78"/>
    </location>
</feature>